<gene>
    <name evidence="1" type="ORF">ADK38_41645</name>
</gene>
<reference evidence="1 2" key="1">
    <citation type="submission" date="2015-07" db="EMBL/GenBank/DDBJ databases">
        <authorList>
            <person name="Ju K.-S."/>
            <person name="Doroghazi J.R."/>
            <person name="Metcalf W.W."/>
        </authorList>
    </citation>
    <scope>NUCLEOTIDE SEQUENCE [LARGE SCALE GENOMIC DNA]</scope>
    <source>
        <strain evidence="1 2">NRRL B-3589</strain>
    </source>
</reference>
<keyword evidence="2" id="KW-1185">Reference proteome</keyword>
<evidence type="ECO:0008006" key="3">
    <source>
        <dbReference type="Google" id="ProtNLM"/>
    </source>
</evidence>
<dbReference type="Proteomes" id="UP000037020">
    <property type="component" value="Unassembled WGS sequence"/>
</dbReference>
<protein>
    <recommendedName>
        <fullName evidence="3">LuxR family transcriptional regulator</fullName>
    </recommendedName>
</protein>
<dbReference type="EMBL" id="LGUT01004032">
    <property type="protein sequence ID" value="KOG65610.1"/>
    <property type="molecule type" value="Genomic_DNA"/>
</dbReference>
<proteinExistence type="predicted"/>
<name>A0ABR5ITR9_9ACTN</name>
<accession>A0ABR5ITR9</accession>
<feature type="non-terminal residue" evidence="1">
    <location>
        <position position="1"/>
    </location>
</feature>
<evidence type="ECO:0000313" key="1">
    <source>
        <dbReference type="EMBL" id="KOG65610.1"/>
    </source>
</evidence>
<organism evidence="1 2">
    <name type="scientific">Streptomyces varsoviensis</name>
    <dbReference type="NCBI Taxonomy" id="67373"/>
    <lineage>
        <taxon>Bacteria</taxon>
        <taxon>Bacillati</taxon>
        <taxon>Actinomycetota</taxon>
        <taxon>Actinomycetes</taxon>
        <taxon>Kitasatosporales</taxon>
        <taxon>Streptomycetaceae</taxon>
        <taxon>Streptomyces</taxon>
    </lineage>
</organism>
<evidence type="ECO:0000313" key="2">
    <source>
        <dbReference type="Proteomes" id="UP000037020"/>
    </source>
</evidence>
<sequence length="85" mass="8908">ARADAATGRHQDAAWLLGLAARLWGTLGRPQAGIPQMVAAHHACACRTREALGEDAYRRAFGLGHATNLNTGIAQVLDPASAPPR</sequence>
<comment type="caution">
    <text evidence="1">The sequence shown here is derived from an EMBL/GenBank/DDBJ whole genome shotgun (WGS) entry which is preliminary data.</text>
</comment>